<proteinExistence type="inferred from homology"/>
<evidence type="ECO:0000313" key="5">
    <source>
        <dbReference type="EMBL" id="GAA3525164.1"/>
    </source>
</evidence>
<evidence type="ECO:0000256" key="4">
    <source>
        <dbReference type="ARBA" id="ARBA00023186"/>
    </source>
</evidence>
<dbReference type="RefSeq" id="WP_344854752.1">
    <property type="nucleotide sequence ID" value="NZ_BAAAZN010000001.1"/>
</dbReference>
<keyword evidence="3" id="KW-0963">Cytoplasm</keyword>
<evidence type="ECO:0000313" key="6">
    <source>
        <dbReference type="Proteomes" id="UP001500689"/>
    </source>
</evidence>
<reference evidence="6" key="1">
    <citation type="journal article" date="2019" name="Int. J. Syst. Evol. Microbiol.">
        <title>The Global Catalogue of Microorganisms (GCM) 10K type strain sequencing project: providing services to taxonomists for standard genome sequencing and annotation.</title>
        <authorList>
            <consortium name="The Broad Institute Genomics Platform"/>
            <consortium name="The Broad Institute Genome Sequencing Center for Infectious Disease"/>
            <person name="Wu L."/>
            <person name="Ma J."/>
        </authorList>
    </citation>
    <scope>NUCLEOTIDE SEQUENCE [LARGE SCALE GENOMIC DNA]</scope>
    <source>
        <strain evidence="6">JCM 16898</strain>
    </source>
</reference>
<sequence>MTTDYTVPDAAEQVRTLMAAPRSAVHQFYVASRANGMRSSSHPLSVVDTVGRGRLLTLRQNGR</sequence>
<accession>A0ABP6V1E7</accession>
<keyword evidence="6" id="KW-1185">Reference proteome</keyword>
<keyword evidence="4" id="KW-0143">Chaperone</keyword>
<name>A0ABP6V1E7_9PSEU</name>
<evidence type="ECO:0000256" key="2">
    <source>
        <dbReference type="ARBA" id="ARBA00006411"/>
    </source>
</evidence>
<evidence type="ECO:0000256" key="3">
    <source>
        <dbReference type="ARBA" id="ARBA00022490"/>
    </source>
</evidence>
<organism evidence="5 6">
    <name type="scientific">Amycolatopsis ultiminotia</name>
    <dbReference type="NCBI Taxonomy" id="543629"/>
    <lineage>
        <taxon>Bacteria</taxon>
        <taxon>Bacillati</taxon>
        <taxon>Actinomycetota</taxon>
        <taxon>Actinomycetes</taxon>
        <taxon>Pseudonocardiales</taxon>
        <taxon>Pseudonocardiaceae</taxon>
        <taxon>Amycolatopsis</taxon>
    </lineage>
</organism>
<comment type="caution">
    <text evidence="5">The sequence shown here is derived from an EMBL/GenBank/DDBJ whole genome shotgun (WGS) entry which is preliminary data.</text>
</comment>
<dbReference type="EMBL" id="BAAAZN010000001">
    <property type="protein sequence ID" value="GAA3525164.1"/>
    <property type="molecule type" value="Genomic_DNA"/>
</dbReference>
<gene>
    <name evidence="5" type="ORF">GCM10022222_04950</name>
</gene>
<dbReference type="Pfam" id="PF14011">
    <property type="entry name" value="ESX-1_EspG"/>
    <property type="match status" value="1"/>
</dbReference>
<dbReference type="Proteomes" id="UP001500689">
    <property type="component" value="Unassembled WGS sequence"/>
</dbReference>
<dbReference type="InterPro" id="IPR025734">
    <property type="entry name" value="EspG"/>
</dbReference>
<evidence type="ECO:0000256" key="1">
    <source>
        <dbReference type="ARBA" id="ARBA00004496"/>
    </source>
</evidence>
<protein>
    <submittedName>
        <fullName evidence="5">Uncharacterized protein</fullName>
    </submittedName>
</protein>
<comment type="subcellular location">
    <subcellularLocation>
        <location evidence="1">Cytoplasm</location>
    </subcellularLocation>
</comment>
<comment type="similarity">
    <text evidence="2">Belongs to the EspG family.</text>
</comment>